<sequence>PSVEKDTSPLSLLSAMASGLPIVAFDIPGVHEVVNKEGILVQVADVEQFSSRLDILLSDEKRRRYLGYNARKRAVDHLSLDAHIITMQNTFKKCCSVYSSPSTIH</sequence>
<name>X1AT52_9ZZZZ</name>
<organism evidence="2">
    <name type="scientific">marine sediment metagenome</name>
    <dbReference type="NCBI Taxonomy" id="412755"/>
    <lineage>
        <taxon>unclassified sequences</taxon>
        <taxon>metagenomes</taxon>
        <taxon>ecological metagenomes</taxon>
    </lineage>
</organism>
<dbReference type="Gene3D" id="3.40.50.2000">
    <property type="entry name" value="Glycogen Phosphorylase B"/>
    <property type="match status" value="1"/>
</dbReference>
<proteinExistence type="predicted"/>
<accession>X1AT52</accession>
<dbReference type="GO" id="GO:0016757">
    <property type="term" value="F:glycosyltransferase activity"/>
    <property type="evidence" value="ECO:0007669"/>
    <property type="project" value="InterPro"/>
</dbReference>
<protein>
    <recommendedName>
        <fullName evidence="1">Glycosyl transferase family 1 domain-containing protein</fullName>
    </recommendedName>
</protein>
<feature type="domain" description="Glycosyl transferase family 1" evidence="1">
    <location>
        <begin position="7"/>
        <end position="73"/>
    </location>
</feature>
<comment type="caution">
    <text evidence="2">The sequence shown here is derived from an EMBL/GenBank/DDBJ whole genome shotgun (WGS) entry which is preliminary data.</text>
</comment>
<dbReference type="SUPFAM" id="SSF53756">
    <property type="entry name" value="UDP-Glycosyltransferase/glycogen phosphorylase"/>
    <property type="match status" value="1"/>
</dbReference>
<reference evidence="2" key="1">
    <citation type="journal article" date="2014" name="Front. Microbiol.">
        <title>High frequency of phylogenetically diverse reductive dehalogenase-homologous genes in deep subseafloor sedimentary metagenomes.</title>
        <authorList>
            <person name="Kawai M."/>
            <person name="Futagami T."/>
            <person name="Toyoda A."/>
            <person name="Takaki Y."/>
            <person name="Nishi S."/>
            <person name="Hori S."/>
            <person name="Arai W."/>
            <person name="Tsubouchi T."/>
            <person name="Morono Y."/>
            <person name="Uchiyama I."/>
            <person name="Ito T."/>
            <person name="Fujiyama A."/>
            <person name="Inagaki F."/>
            <person name="Takami H."/>
        </authorList>
    </citation>
    <scope>NUCLEOTIDE SEQUENCE</scope>
    <source>
        <strain evidence="2">Expedition CK06-06</strain>
    </source>
</reference>
<dbReference type="PANTHER" id="PTHR45947">
    <property type="entry name" value="SULFOQUINOVOSYL TRANSFERASE SQD2"/>
    <property type="match status" value="1"/>
</dbReference>
<dbReference type="EMBL" id="BART01015547">
    <property type="protein sequence ID" value="GAG85925.1"/>
    <property type="molecule type" value="Genomic_DNA"/>
</dbReference>
<evidence type="ECO:0000259" key="1">
    <source>
        <dbReference type="Pfam" id="PF00534"/>
    </source>
</evidence>
<dbReference type="AlphaFoldDB" id="X1AT52"/>
<dbReference type="Pfam" id="PF00534">
    <property type="entry name" value="Glycos_transf_1"/>
    <property type="match status" value="1"/>
</dbReference>
<gene>
    <name evidence="2" type="ORF">S01H4_30169</name>
</gene>
<evidence type="ECO:0000313" key="2">
    <source>
        <dbReference type="EMBL" id="GAG85925.1"/>
    </source>
</evidence>
<dbReference type="PANTHER" id="PTHR45947:SF3">
    <property type="entry name" value="SULFOQUINOVOSYL TRANSFERASE SQD2"/>
    <property type="match status" value="1"/>
</dbReference>
<dbReference type="InterPro" id="IPR050194">
    <property type="entry name" value="Glycosyltransferase_grp1"/>
</dbReference>
<dbReference type="InterPro" id="IPR001296">
    <property type="entry name" value="Glyco_trans_1"/>
</dbReference>
<feature type="non-terminal residue" evidence="2">
    <location>
        <position position="1"/>
    </location>
</feature>